<dbReference type="EMBL" id="REGN01012438">
    <property type="protein sequence ID" value="RMZ95431.1"/>
    <property type="molecule type" value="Genomic_DNA"/>
</dbReference>
<feature type="non-terminal residue" evidence="1">
    <location>
        <position position="97"/>
    </location>
</feature>
<name>A0A3M7P8L4_BRAPC</name>
<reference evidence="1 2" key="1">
    <citation type="journal article" date="2018" name="Sci. Rep.">
        <title>Genomic signatures of local adaptation to the degree of environmental predictability in rotifers.</title>
        <authorList>
            <person name="Franch-Gras L."/>
            <person name="Hahn C."/>
            <person name="Garcia-Roger E.M."/>
            <person name="Carmona M.J."/>
            <person name="Serra M."/>
            <person name="Gomez A."/>
        </authorList>
    </citation>
    <scope>NUCLEOTIDE SEQUENCE [LARGE SCALE GENOMIC DNA]</scope>
    <source>
        <strain evidence="1">HYR1</strain>
    </source>
</reference>
<gene>
    <name evidence="1" type="ORF">BpHYR1_020417</name>
</gene>
<protein>
    <submittedName>
        <fullName evidence="1">Uncharacterized protein</fullName>
    </submittedName>
</protein>
<dbReference type="AlphaFoldDB" id="A0A3M7P8L4"/>
<proteinExistence type="predicted"/>
<sequence length="97" mass="11861">MILKEPLRKKKRGKAILYELHSSFDHFEEIKKKVEDVIFLINFDFYRIRGIAVTNLNFNWSFFHYYTYIITHVLWVKHGVIFYPGREGIWVFLDCEK</sequence>
<organism evidence="1 2">
    <name type="scientific">Brachionus plicatilis</name>
    <name type="common">Marine rotifer</name>
    <name type="synonym">Brachionus muelleri</name>
    <dbReference type="NCBI Taxonomy" id="10195"/>
    <lineage>
        <taxon>Eukaryota</taxon>
        <taxon>Metazoa</taxon>
        <taxon>Spiralia</taxon>
        <taxon>Gnathifera</taxon>
        <taxon>Rotifera</taxon>
        <taxon>Eurotatoria</taxon>
        <taxon>Monogononta</taxon>
        <taxon>Pseudotrocha</taxon>
        <taxon>Ploima</taxon>
        <taxon>Brachionidae</taxon>
        <taxon>Brachionus</taxon>
    </lineage>
</organism>
<evidence type="ECO:0000313" key="1">
    <source>
        <dbReference type="EMBL" id="RMZ95431.1"/>
    </source>
</evidence>
<keyword evidence="2" id="KW-1185">Reference proteome</keyword>
<evidence type="ECO:0000313" key="2">
    <source>
        <dbReference type="Proteomes" id="UP000276133"/>
    </source>
</evidence>
<accession>A0A3M7P8L4</accession>
<dbReference type="Proteomes" id="UP000276133">
    <property type="component" value="Unassembled WGS sequence"/>
</dbReference>
<comment type="caution">
    <text evidence="1">The sequence shown here is derived from an EMBL/GenBank/DDBJ whole genome shotgun (WGS) entry which is preliminary data.</text>
</comment>